<dbReference type="AlphaFoldDB" id="A0A0B4CZ57"/>
<dbReference type="EMBL" id="JWTB01000022">
    <property type="protein sequence ID" value="KIC66444.1"/>
    <property type="molecule type" value="Genomic_DNA"/>
</dbReference>
<dbReference type="OrthoDB" id="4964230at2"/>
<comment type="caution">
    <text evidence="1">The sequence shown here is derived from an EMBL/GenBank/DDBJ whole genome shotgun (WGS) entry which is preliminary data.</text>
</comment>
<dbReference type="Proteomes" id="UP000031196">
    <property type="component" value="Unassembled WGS sequence"/>
</dbReference>
<evidence type="ECO:0000313" key="2">
    <source>
        <dbReference type="Proteomes" id="UP000031196"/>
    </source>
</evidence>
<accession>A0A0B4CZ57</accession>
<gene>
    <name evidence="1" type="ORF">RM50_12100</name>
</gene>
<proteinExistence type="predicted"/>
<organism evidence="1 2">
    <name type="scientific">Pseudarthrobacter phenanthrenivorans</name>
    <name type="common">Arthrobacter phenanthrenivorans</name>
    <dbReference type="NCBI Taxonomy" id="361575"/>
    <lineage>
        <taxon>Bacteria</taxon>
        <taxon>Bacillati</taxon>
        <taxon>Actinomycetota</taxon>
        <taxon>Actinomycetes</taxon>
        <taxon>Micrococcales</taxon>
        <taxon>Micrococcaceae</taxon>
        <taxon>Pseudarthrobacter</taxon>
    </lineage>
</organism>
<name>A0A0B4CZ57_PSEPS</name>
<reference evidence="1 2" key="1">
    <citation type="submission" date="2014-12" db="EMBL/GenBank/DDBJ databases">
        <title>Genome sequencing of Arthrobacter phenanthrenivorans SWC37.</title>
        <authorList>
            <person name="Tan P.W."/>
            <person name="Chan K.-G."/>
        </authorList>
    </citation>
    <scope>NUCLEOTIDE SEQUENCE [LARGE SCALE GENOMIC DNA]</scope>
    <source>
        <strain evidence="1 2">SWC37</strain>
    </source>
</reference>
<evidence type="ECO:0000313" key="1">
    <source>
        <dbReference type="EMBL" id="KIC66444.1"/>
    </source>
</evidence>
<sequence>MSSWQNQPPLPATWQRCDARILPLWWERLCAQAGQQSAALYAAGLFTEDRRRPIAQWFNPAFNAALLVAPETSPEWPVQRFGIFYAPPDTGFVRIHSAPHEWSPREPRKSPTEKEAFQAAIAEAERFLQVEMDFV</sequence>
<dbReference type="RefSeq" id="WP_043452888.1">
    <property type="nucleotide sequence ID" value="NZ_JBFBKS010000008.1"/>
</dbReference>
<protein>
    <submittedName>
        <fullName evidence="1">Uncharacterized protein</fullName>
    </submittedName>
</protein>